<dbReference type="InterPro" id="IPR049227">
    <property type="entry name" value="DUF6824"/>
</dbReference>
<dbReference type="InParanoid" id="A0A1E7F7I2"/>
<gene>
    <name evidence="2" type="ORF">FRACYDRAFT_189573</name>
</gene>
<dbReference type="Proteomes" id="UP000095751">
    <property type="component" value="Unassembled WGS sequence"/>
</dbReference>
<dbReference type="Pfam" id="PF20710">
    <property type="entry name" value="DUF6824"/>
    <property type="match status" value="1"/>
</dbReference>
<evidence type="ECO:0000259" key="1">
    <source>
        <dbReference type="Pfam" id="PF20710"/>
    </source>
</evidence>
<dbReference type="EMBL" id="KV784361">
    <property type="protein sequence ID" value="OEU14089.1"/>
    <property type="molecule type" value="Genomic_DNA"/>
</dbReference>
<protein>
    <recommendedName>
        <fullName evidence="1">DUF6824 domain-containing protein</fullName>
    </recommendedName>
</protein>
<dbReference type="OrthoDB" id="46262at2759"/>
<name>A0A1E7F7I2_9STRA</name>
<dbReference type="AlphaFoldDB" id="A0A1E7F7I2"/>
<feature type="domain" description="DUF6824" evidence="1">
    <location>
        <begin position="38"/>
        <end position="130"/>
    </location>
</feature>
<feature type="non-terminal residue" evidence="2">
    <location>
        <position position="140"/>
    </location>
</feature>
<accession>A0A1E7F7I2</accession>
<sequence length="140" mass="15357">MFGKLDPIDTKLVKLAPIDTKPICGGDNNNNIVVQPNDVLCGRGGETNHHPGNVQYRSLVKAYQKLYLLAKRRDKPKIAQCIVVSVRGAGGRFLRRIKKSALIPATEEGPAWVDVGNTKAREKTSQALREGAPDLRENVT</sequence>
<dbReference type="KEGG" id="fcy:FRACYDRAFT_189573"/>
<keyword evidence="3" id="KW-1185">Reference proteome</keyword>
<reference evidence="2 3" key="1">
    <citation type="submission" date="2016-09" db="EMBL/GenBank/DDBJ databases">
        <title>Extensive genetic diversity and differential bi-allelic expression allows diatom success in the polar Southern Ocean.</title>
        <authorList>
            <consortium name="DOE Joint Genome Institute"/>
            <person name="Mock T."/>
            <person name="Otillar R.P."/>
            <person name="Strauss J."/>
            <person name="Dupont C."/>
            <person name="Frickenhaus S."/>
            <person name="Maumus F."/>
            <person name="Mcmullan M."/>
            <person name="Sanges R."/>
            <person name="Schmutz J."/>
            <person name="Toseland A."/>
            <person name="Valas R."/>
            <person name="Veluchamy A."/>
            <person name="Ward B.J."/>
            <person name="Allen A."/>
            <person name="Barry K."/>
            <person name="Falciatore A."/>
            <person name="Ferrante M."/>
            <person name="Fortunato A.E."/>
            <person name="Gloeckner G."/>
            <person name="Gruber A."/>
            <person name="Hipkin R."/>
            <person name="Janech M."/>
            <person name="Kroth P."/>
            <person name="Leese F."/>
            <person name="Lindquist E."/>
            <person name="Lyon B.R."/>
            <person name="Martin J."/>
            <person name="Mayer C."/>
            <person name="Parker M."/>
            <person name="Quesneville H."/>
            <person name="Raymond J."/>
            <person name="Uhlig C."/>
            <person name="Valentin K.U."/>
            <person name="Worden A.Z."/>
            <person name="Armbrust E.V."/>
            <person name="Bowler C."/>
            <person name="Green B."/>
            <person name="Moulton V."/>
            <person name="Van Oosterhout C."/>
            <person name="Grigoriev I."/>
        </authorList>
    </citation>
    <scope>NUCLEOTIDE SEQUENCE [LARGE SCALE GENOMIC DNA]</scope>
    <source>
        <strain evidence="2 3">CCMP1102</strain>
    </source>
</reference>
<proteinExistence type="predicted"/>
<evidence type="ECO:0000313" key="2">
    <source>
        <dbReference type="EMBL" id="OEU14089.1"/>
    </source>
</evidence>
<evidence type="ECO:0000313" key="3">
    <source>
        <dbReference type="Proteomes" id="UP000095751"/>
    </source>
</evidence>
<organism evidence="2 3">
    <name type="scientific">Fragilariopsis cylindrus CCMP1102</name>
    <dbReference type="NCBI Taxonomy" id="635003"/>
    <lineage>
        <taxon>Eukaryota</taxon>
        <taxon>Sar</taxon>
        <taxon>Stramenopiles</taxon>
        <taxon>Ochrophyta</taxon>
        <taxon>Bacillariophyta</taxon>
        <taxon>Bacillariophyceae</taxon>
        <taxon>Bacillariophycidae</taxon>
        <taxon>Bacillariales</taxon>
        <taxon>Bacillariaceae</taxon>
        <taxon>Fragilariopsis</taxon>
    </lineage>
</organism>